<dbReference type="Proteomes" id="UP000477311">
    <property type="component" value="Unassembled WGS sequence"/>
</dbReference>
<sequence>MTGAQNRLLGLLKELRSEWEQTRNFWTDAKALEFEQRYLNELQQQVNQTVSALDALERLLQQLHRDCE</sequence>
<name>A0A6M1RZV8_9BACT</name>
<evidence type="ECO:0000256" key="1">
    <source>
        <dbReference type="SAM" id="Coils"/>
    </source>
</evidence>
<keyword evidence="3" id="KW-1185">Reference proteome</keyword>
<keyword evidence="1" id="KW-0175">Coiled coil</keyword>
<dbReference type="Gene3D" id="1.10.287.1060">
    <property type="entry name" value="ESAT-6-like"/>
    <property type="match status" value="1"/>
</dbReference>
<organism evidence="2 3">
    <name type="scientific">Limisphaera ngatamarikiensis</name>
    <dbReference type="NCBI Taxonomy" id="1324935"/>
    <lineage>
        <taxon>Bacteria</taxon>
        <taxon>Pseudomonadati</taxon>
        <taxon>Verrucomicrobiota</taxon>
        <taxon>Verrucomicrobiia</taxon>
        <taxon>Limisphaerales</taxon>
        <taxon>Limisphaeraceae</taxon>
        <taxon>Limisphaera</taxon>
    </lineage>
</organism>
<dbReference type="AlphaFoldDB" id="A0A6M1RZV8"/>
<protein>
    <submittedName>
        <fullName evidence="2">Uncharacterized protein</fullName>
    </submittedName>
</protein>
<comment type="caution">
    <text evidence="2">The sequence shown here is derived from an EMBL/GenBank/DDBJ whole genome shotgun (WGS) entry which is preliminary data.</text>
</comment>
<evidence type="ECO:0000313" key="2">
    <source>
        <dbReference type="EMBL" id="NGO38650.1"/>
    </source>
</evidence>
<evidence type="ECO:0000313" key="3">
    <source>
        <dbReference type="Proteomes" id="UP000477311"/>
    </source>
</evidence>
<dbReference type="RefSeq" id="WP_165106234.1">
    <property type="nucleotide sequence ID" value="NZ_JAAKYA010000027.1"/>
</dbReference>
<proteinExistence type="predicted"/>
<reference evidence="2 3" key="1">
    <citation type="submission" date="2020-02" db="EMBL/GenBank/DDBJ databases">
        <title>Draft genome sequence of Limisphaera ngatamarikiensis NGM72.4T, a thermophilic Verrucomicrobia grouped in subdivision 3.</title>
        <authorList>
            <person name="Carere C.R."/>
            <person name="Steen J."/>
            <person name="Hugenholtz P."/>
            <person name="Stott M.B."/>
        </authorList>
    </citation>
    <scope>NUCLEOTIDE SEQUENCE [LARGE SCALE GENOMIC DNA]</scope>
    <source>
        <strain evidence="2 3">NGM72.4</strain>
    </source>
</reference>
<accession>A0A6M1RZV8</accession>
<dbReference type="EMBL" id="JAAKYA010000027">
    <property type="protein sequence ID" value="NGO38650.1"/>
    <property type="molecule type" value="Genomic_DNA"/>
</dbReference>
<gene>
    <name evidence="2" type="ORF">G4L39_04455</name>
</gene>
<feature type="coiled-coil region" evidence="1">
    <location>
        <begin position="39"/>
        <end position="66"/>
    </location>
</feature>